<reference evidence="1" key="2">
    <citation type="journal article" date="2022" name="Sci. Rep.">
        <title>In silico prediction of the enzymes involved in the degradation of the herbicide molinate by Gulosibacter molinativorax ON4T.</title>
        <authorList>
            <person name="Lopes A.R."/>
            <person name="Bunin E."/>
            <person name="Viana A.T."/>
            <person name="Froufe H."/>
            <person name="Munoz-Merida A."/>
            <person name="Pinho D."/>
            <person name="Figueiredo J."/>
            <person name="Barroso C."/>
            <person name="Vaz-Moreira I."/>
            <person name="Bellanger X."/>
            <person name="Egas C."/>
            <person name="Nunes O.C."/>
        </authorList>
    </citation>
    <scope>NUCLEOTIDE SEQUENCE</scope>
    <source>
        <strain evidence="1">ON4</strain>
    </source>
</reference>
<dbReference type="InterPro" id="IPR035959">
    <property type="entry name" value="RutC-like_sf"/>
</dbReference>
<dbReference type="Pfam" id="PF01042">
    <property type="entry name" value="Ribonuc_L-PSP"/>
    <property type="match status" value="1"/>
</dbReference>
<dbReference type="InterPro" id="IPR006175">
    <property type="entry name" value="YjgF/YER057c/UK114"/>
</dbReference>
<reference evidence="1" key="1">
    <citation type="submission" date="2018-03" db="EMBL/GenBank/DDBJ databases">
        <authorList>
            <person name="Nunes O.C."/>
            <person name="Lopes A.R."/>
            <person name="Froufe H."/>
            <person name="Munoz-Merida A."/>
            <person name="Barroso C."/>
            <person name="Egas C."/>
        </authorList>
    </citation>
    <scope>NUCLEOTIDE SEQUENCE</scope>
    <source>
        <strain evidence="1">ON4</strain>
    </source>
</reference>
<dbReference type="PANTHER" id="PTHR43857">
    <property type="entry name" value="BLR7761 PROTEIN"/>
    <property type="match status" value="1"/>
</dbReference>
<protein>
    <submittedName>
        <fullName evidence="1">RidA family protein</fullName>
    </submittedName>
</protein>
<gene>
    <name evidence="1" type="ORF">C7K25_12910</name>
</gene>
<accession>A0ABT7CAN6</accession>
<evidence type="ECO:0000313" key="1">
    <source>
        <dbReference type="EMBL" id="MDJ1372258.1"/>
    </source>
</evidence>
<sequence>MTEWRAITEPPLPHPFPHSLSNDEWVIISGVVGISPEGELPEDTTQQTKFAIDHLRHALEAAGSGLHEIVYLKPYVSRREYAAELNEVVREALPTPLPASGALTVVGLLDDRMRVEFEAWAHRGAQLRKAEQ</sequence>
<dbReference type="RefSeq" id="WP_051267140.1">
    <property type="nucleotide sequence ID" value="NZ_CP028426.1"/>
</dbReference>
<dbReference type="SUPFAM" id="SSF55298">
    <property type="entry name" value="YjgF-like"/>
    <property type="match status" value="1"/>
</dbReference>
<dbReference type="EMBL" id="PXVD01000022">
    <property type="protein sequence ID" value="MDJ1372258.1"/>
    <property type="molecule type" value="Genomic_DNA"/>
</dbReference>
<organism evidence="1 2">
    <name type="scientific">Gulosibacter molinativorax</name>
    <dbReference type="NCBI Taxonomy" id="256821"/>
    <lineage>
        <taxon>Bacteria</taxon>
        <taxon>Bacillati</taxon>
        <taxon>Actinomycetota</taxon>
        <taxon>Actinomycetes</taxon>
        <taxon>Micrococcales</taxon>
        <taxon>Microbacteriaceae</taxon>
        <taxon>Gulosibacter</taxon>
    </lineage>
</organism>
<comment type="caution">
    <text evidence="1">The sequence shown here is derived from an EMBL/GenBank/DDBJ whole genome shotgun (WGS) entry which is preliminary data.</text>
</comment>
<dbReference type="PANTHER" id="PTHR43857:SF1">
    <property type="entry name" value="YJGH FAMILY PROTEIN"/>
    <property type="match status" value="1"/>
</dbReference>
<evidence type="ECO:0000313" key="2">
    <source>
        <dbReference type="Proteomes" id="UP001170379"/>
    </source>
</evidence>
<dbReference type="CDD" id="cd00448">
    <property type="entry name" value="YjgF_YER057c_UK114_family"/>
    <property type="match status" value="1"/>
</dbReference>
<name>A0ABT7CAN6_9MICO</name>
<proteinExistence type="predicted"/>
<keyword evidence="2" id="KW-1185">Reference proteome</keyword>
<dbReference type="Gene3D" id="3.30.1330.40">
    <property type="entry name" value="RutC-like"/>
    <property type="match status" value="1"/>
</dbReference>
<dbReference type="Proteomes" id="UP001170379">
    <property type="component" value="Unassembled WGS sequence"/>
</dbReference>